<organism evidence="2 3">
    <name type="scientific">Limnothrix redekei LRLZ20PSL1</name>
    <dbReference type="NCBI Taxonomy" id="3112953"/>
    <lineage>
        <taxon>Bacteria</taxon>
        <taxon>Bacillati</taxon>
        <taxon>Cyanobacteriota</taxon>
        <taxon>Cyanophyceae</taxon>
        <taxon>Pseudanabaenales</taxon>
        <taxon>Pseudanabaenaceae</taxon>
        <taxon>Limnothrix</taxon>
    </lineage>
</organism>
<dbReference type="SUPFAM" id="SSF52980">
    <property type="entry name" value="Restriction endonuclease-like"/>
    <property type="match status" value="1"/>
</dbReference>
<protein>
    <submittedName>
        <fullName evidence="2">Uma2 family endonuclease</fullName>
    </submittedName>
</protein>
<evidence type="ECO:0000313" key="3">
    <source>
        <dbReference type="Proteomes" id="UP001604335"/>
    </source>
</evidence>
<dbReference type="InterPro" id="IPR008538">
    <property type="entry name" value="Uma2"/>
</dbReference>
<evidence type="ECO:0000313" key="2">
    <source>
        <dbReference type="EMBL" id="MFG3816138.1"/>
    </source>
</evidence>
<dbReference type="CDD" id="cd06260">
    <property type="entry name" value="DUF820-like"/>
    <property type="match status" value="1"/>
</dbReference>
<dbReference type="Pfam" id="PF05685">
    <property type="entry name" value="Uma2"/>
    <property type="match status" value="1"/>
</dbReference>
<dbReference type="GO" id="GO:0004519">
    <property type="term" value="F:endonuclease activity"/>
    <property type="evidence" value="ECO:0007669"/>
    <property type="project" value="UniProtKB-KW"/>
</dbReference>
<evidence type="ECO:0000259" key="1">
    <source>
        <dbReference type="Pfam" id="PF05685"/>
    </source>
</evidence>
<feature type="domain" description="Putative restriction endonuclease" evidence="1">
    <location>
        <begin position="19"/>
        <end position="183"/>
    </location>
</feature>
<dbReference type="RefSeq" id="WP_393009809.1">
    <property type="nucleotide sequence ID" value="NZ_JAZAQF010000001.1"/>
</dbReference>
<name>A0ABW7C885_9CYAN</name>
<comment type="caution">
    <text evidence="2">The sequence shown here is derived from an EMBL/GenBank/DDBJ whole genome shotgun (WGS) entry which is preliminary data.</text>
</comment>
<dbReference type="InterPro" id="IPR011335">
    <property type="entry name" value="Restrct_endonuc-II-like"/>
</dbReference>
<dbReference type="Gene3D" id="3.90.1570.10">
    <property type="entry name" value="tt1808, chain A"/>
    <property type="match status" value="1"/>
</dbReference>
<dbReference type="EMBL" id="JAZAQF010000001">
    <property type="protein sequence ID" value="MFG3816138.1"/>
    <property type="molecule type" value="Genomic_DNA"/>
</dbReference>
<accession>A0ABW7C885</accession>
<keyword evidence="2" id="KW-0378">Hydrolase</keyword>
<keyword evidence="2" id="KW-0255">Endonuclease</keyword>
<gene>
    <name evidence="2" type="ORF">VPK24_00695</name>
</gene>
<dbReference type="InterPro" id="IPR012296">
    <property type="entry name" value="Nuclease_put_TT1808"/>
</dbReference>
<dbReference type="Proteomes" id="UP001604335">
    <property type="component" value="Unassembled WGS sequence"/>
</dbReference>
<dbReference type="PANTHER" id="PTHR34107:SF4">
    <property type="entry name" value="SLL1222 PROTEIN"/>
    <property type="match status" value="1"/>
</dbReference>
<proteinExistence type="predicted"/>
<sequence>MVANADPKNRWTTADLEFFPNTGDRYEIIDGDLYVTRAPHWKHQRVLTRLCRSLPTQDVDNRIGEALQTPGLIFAGEENVIPDLIWISDERAASCVDRSGHFTAAPELVVEVISQSSQDIARDRQVKLKLYSRVGVREYWIVDWQQQIVEIYRRSQARLELVFTLFAEDELTSPLFANFTLKVADIFS</sequence>
<dbReference type="PANTHER" id="PTHR34107">
    <property type="entry name" value="SLL0198 PROTEIN-RELATED"/>
    <property type="match status" value="1"/>
</dbReference>
<reference evidence="3" key="1">
    <citation type="journal article" date="2024" name="Algal Res.">
        <title>Biochemical, toxicological and genomic investigation of a high-biomass producing Limnothrix strain isolated from Italian shallow drinking water reservoir.</title>
        <authorList>
            <person name="Simonazzi M."/>
            <person name="Shishido T.K."/>
            <person name="Delbaje E."/>
            <person name="Wahlsten M."/>
            <person name="Fewer D.P."/>
            <person name="Sivonen K."/>
            <person name="Pezzolesi L."/>
            <person name="Pistocchi R."/>
        </authorList>
    </citation>
    <scope>NUCLEOTIDE SEQUENCE [LARGE SCALE GENOMIC DNA]</scope>
    <source>
        <strain evidence="3">LRLZ20PSL1</strain>
    </source>
</reference>
<keyword evidence="2" id="KW-0540">Nuclease</keyword>
<keyword evidence="3" id="KW-1185">Reference proteome</keyword>